<evidence type="ECO:0000256" key="3">
    <source>
        <dbReference type="ARBA" id="ARBA00023082"/>
    </source>
</evidence>
<keyword evidence="4" id="KW-0804">Transcription</keyword>
<dbReference type="InterPro" id="IPR014284">
    <property type="entry name" value="RNA_pol_sigma-70_dom"/>
</dbReference>
<comment type="caution">
    <text evidence="7">The sequence shown here is derived from an EMBL/GenBank/DDBJ whole genome shotgun (WGS) entry which is preliminary data.</text>
</comment>
<dbReference type="InterPro" id="IPR013249">
    <property type="entry name" value="RNA_pol_sigma70_r4_t2"/>
</dbReference>
<dbReference type="Pfam" id="PF04542">
    <property type="entry name" value="Sigma70_r2"/>
    <property type="match status" value="1"/>
</dbReference>
<organism evidence="7 8">
    <name type="scientific">Pedobacter yulinensis</name>
    <dbReference type="NCBI Taxonomy" id="2126353"/>
    <lineage>
        <taxon>Bacteria</taxon>
        <taxon>Pseudomonadati</taxon>
        <taxon>Bacteroidota</taxon>
        <taxon>Sphingobacteriia</taxon>
        <taxon>Sphingobacteriales</taxon>
        <taxon>Sphingobacteriaceae</taxon>
        <taxon>Pedobacter</taxon>
    </lineage>
</organism>
<dbReference type="Proteomes" id="UP000240912">
    <property type="component" value="Unassembled WGS sequence"/>
</dbReference>
<dbReference type="Gene3D" id="1.10.10.10">
    <property type="entry name" value="Winged helix-like DNA-binding domain superfamily/Winged helix DNA-binding domain"/>
    <property type="match status" value="1"/>
</dbReference>
<dbReference type="InterPro" id="IPR007627">
    <property type="entry name" value="RNA_pol_sigma70_r2"/>
</dbReference>
<dbReference type="PANTHER" id="PTHR43133:SF46">
    <property type="entry name" value="RNA POLYMERASE SIGMA-70 FACTOR ECF SUBFAMILY"/>
    <property type="match status" value="1"/>
</dbReference>
<name>A0A2T3HGR2_9SPHI</name>
<dbReference type="GO" id="GO:0003677">
    <property type="term" value="F:DNA binding"/>
    <property type="evidence" value="ECO:0007669"/>
    <property type="project" value="InterPro"/>
</dbReference>
<evidence type="ECO:0000256" key="4">
    <source>
        <dbReference type="ARBA" id="ARBA00023163"/>
    </source>
</evidence>
<dbReference type="Gene3D" id="1.10.1740.10">
    <property type="match status" value="1"/>
</dbReference>
<dbReference type="GO" id="GO:0006352">
    <property type="term" value="P:DNA-templated transcription initiation"/>
    <property type="evidence" value="ECO:0007669"/>
    <property type="project" value="InterPro"/>
</dbReference>
<evidence type="ECO:0000313" key="8">
    <source>
        <dbReference type="Proteomes" id="UP000240912"/>
    </source>
</evidence>
<keyword evidence="2" id="KW-0805">Transcription regulation</keyword>
<evidence type="ECO:0000313" key="7">
    <source>
        <dbReference type="EMBL" id="PST81634.1"/>
    </source>
</evidence>
<dbReference type="InterPro" id="IPR013324">
    <property type="entry name" value="RNA_pol_sigma_r3/r4-like"/>
</dbReference>
<feature type="domain" description="RNA polymerase sigma factor 70 region 4 type 2" evidence="6">
    <location>
        <begin position="125"/>
        <end position="171"/>
    </location>
</feature>
<dbReference type="Pfam" id="PF08281">
    <property type="entry name" value="Sigma70_r4_2"/>
    <property type="match status" value="1"/>
</dbReference>
<dbReference type="InterPro" id="IPR013325">
    <property type="entry name" value="RNA_pol_sigma_r2"/>
</dbReference>
<evidence type="ECO:0000259" key="6">
    <source>
        <dbReference type="Pfam" id="PF08281"/>
    </source>
</evidence>
<dbReference type="InterPro" id="IPR036388">
    <property type="entry name" value="WH-like_DNA-bd_sf"/>
</dbReference>
<protein>
    <submittedName>
        <fullName evidence="7">RNA polymerase subunit sigma-24</fullName>
    </submittedName>
</protein>
<keyword evidence="8" id="KW-1185">Reference proteome</keyword>
<gene>
    <name evidence="7" type="ORF">C7T94_18635</name>
</gene>
<dbReference type="NCBIfam" id="TIGR02937">
    <property type="entry name" value="sigma70-ECF"/>
    <property type="match status" value="1"/>
</dbReference>
<evidence type="ECO:0000259" key="5">
    <source>
        <dbReference type="Pfam" id="PF04542"/>
    </source>
</evidence>
<reference evidence="7 8" key="1">
    <citation type="submission" date="2018-03" db="EMBL/GenBank/DDBJ databases">
        <authorList>
            <person name="Keele B.F."/>
        </authorList>
    </citation>
    <scope>NUCLEOTIDE SEQUENCE [LARGE SCALE GENOMIC DNA]</scope>
    <source>
        <strain evidence="7 8">YL28-9</strain>
    </source>
</reference>
<sequence>MHEPVDITSTELFQLIGQGDEQAFATLYDRYWESLFSQACKRLNDPEKSRDLVQNVFMDIWNRRGTLRVDQPEAYLRTAIKFQVLKETSRKTGYFTEVFEHELISGIRADDILVGRELEYLLKLFIAALPAKRRQIFQMHYLEARSTAEIALSLGLNRKTVQNQLHTASQALRLRLQQLFMISAMFGCFFK</sequence>
<accession>A0A2T3HGR2</accession>
<feature type="domain" description="RNA polymerase sigma-70 region 2" evidence="5">
    <location>
        <begin position="27"/>
        <end position="89"/>
    </location>
</feature>
<comment type="similarity">
    <text evidence="1">Belongs to the sigma-70 factor family. ECF subfamily.</text>
</comment>
<keyword evidence="3" id="KW-0731">Sigma factor</keyword>
<dbReference type="AlphaFoldDB" id="A0A2T3HGR2"/>
<dbReference type="SUPFAM" id="SSF88946">
    <property type="entry name" value="Sigma2 domain of RNA polymerase sigma factors"/>
    <property type="match status" value="1"/>
</dbReference>
<dbReference type="EMBL" id="PYLS01000009">
    <property type="protein sequence ID" value="PST81634.1"/>
    <property type="molecule type" value="Genomic_DNA"/>
</dbReference>
<dbReference type="SUPFAM" id="SSF88659">
    <property type="entry name" value="Sigma3 and sigma4 domains of RNA polymerase sigma factors"/>
    <property type="match status" value="1"/>
</dbReference>
<dbReference type="OrthoDB" id="679904at2"/>
<evidence type="ECO:0000256" key="1">
    <source>
        <dbReference type="ARBA" id="ARBA00010641"/>
    </source>
</evidence>
<dbReference type="InterPro" id="IPR039425">
    <property type="entry name" value="RNA_pol_sigma-70-like"/>
</dbReference>
<evidence type="ECO:0000256" key="2">
    <source>
        <dbReference type="ARBA" id="ARBA00023015"/>
    </source>
</evidence>
<proteinExistence type="inferred from homology"/>
<dbReference type="RefSeq" id="WP_107217528.1">
    <property type="nucleotide sequence ID" value="NZ_KZ686273.1"/>
</dbReference>
<dbReference type="GO" id="GO:0016987">
    <property type="term" value="F:sigma factor activity"/>
    <property type="evidence" value="ECO:0007669"/>
    <property type="project" value="UniProtKB-KW"/>
</dbReference>
<dbReference type="PANTHER" id="PTHR43133">
    <property type="entry name" value="RNA POLYMERASE ECF-TYPE SIGMA FACTO"/>
    <property type="match status" value="1"/>
</dbReference>